<evidence type="ECO:0000256" key="3">
    <source>
        <dbReference type="ARBA" id="ARBA00022763"/>
    </source>
</evidence>
<keyword evidence="1 11" id="KW-0479">Metal-binding</keyword>
<dbReference type="SUPFAM" id="SSF54211">
    <property type="entry name" value="Ribosomal protein S5 domain 2-like"/>
    <property type="match status" value="1"/>
</dbReference>
<dbReference type="Proteomes" id="UP000002064">
    <property type="component" value="Chromosome"/>
</dbReference>
<evidence type="ECO:0000256" key="11">
    <source>
        <dbReference type="HAMAP-Rule" id="MF_01498"/>
    </source>
</evidence>
<dbReference type="Pfam" id="PF13481">
    <property type="entry name" value="AAA_25"/>
    <property type="match status" value="1"/>
</dbReference>
<dbReference type="CDD" id="cd01121">
    <property type="entry name" value="RadA_SMS_N"/>
    <property type="match status" value="1"/>
</dbReference>
<feature type="region of interest" description="Lon-protease-like" evidence="11">
    <location>
        <begin position="347"/>
        <end position="457"/>
    </location>
</feature>
<keyword evidence="9 11" id="KW-0238">DNA-binding</keyword>
<dbReference type="PANTHER" id="PTHR32472">
    <property type="entry name" value="DNA REPAIR PROTEIN RADA"/>
    <property type="match status" value="1"/>
</dbReference>
<keyword evidence="2 11" id="KW-0547">Nucleotide-binding</keyword>
<dbReference type="Pfam" id="PF13541">
    <property type="entry name" value="ChlI"/>
    <property type="match status" value="1"/>
</dbReference>
<evidence type="ECO:0000256" key="13">
    <source>
        <dbReference type="RuleBase" id="RU003555"/>
    </source>
</evidence>
<evidence type="ECO:0000256" key="1">
    <source>
        <dbReference type="ARBA" id="ARBA00022723"/>
    </source>
</evidence>
<dbReference type="SMART" id="SM00382">
    <property type="entry name" value="AAA"/>
    <property type="match status" value="1"/>
</dbReference>
<comment type="function">
    <text evidence="11">Plays a role in repairing double-strand DNA breaks, probably involving stabilizing or processing branched DNA or blocked replication forks.</text>
</comment>
<comment type="function">
    <text evidence="13">DNA-dependent ATPase involved in processing of recombination intermediates, plays a role in repairing DNA breaks. Stimulates the branch migration of RecA-mediated strand transfer reactions, allowing the 3' invading strand to extend heteroduplex DNA faster. Binds ssDNA in the presence of ADP but not other nucleotides, has ATPase activity that is stimulated by ssDNA and various branched DNA structures, but inhibited by SSB. Does not have RecA's homology-searching function.</text>
</comment>
<dbReference type="InterPro" id="IPR014721">
    <property type="entry name" value="Ribsml_uS5_D2-typ_fold_subgr"/>
</dbReference>
<comment type="domain">
    <text evidence="11">The middle region has homology to RecA with ATPase motifs including the RadA KNRFG motif, while the C-terminus is homologous to Lon protease.</text>
</comment>
<keyword evidence="8 11" id="KW-0346">Stress response</keyword>
<keyword evidence="7 11" id="KW-0067">ATP-binding</keyword>
<name>A0ABM5LS00_THEM3</name>
<gene>
    <name evidence="11" type="primary">radA</name>
    <name evidence="15" type="ordered locus">Tmath_1950</name>
</gene>
<reference evidence="15 16" key="1">
    <citation type="submission" date="2010-05" db="EMBL/GenBank/DDBJ databases">
        <title>Complete sequence of Thermoanaerobacter mathranii subsp. mathranii mathranii str. A3.</title>
        <authorList>
            <consortium name="US DOE Joint Genome Institute"/>
            <person name="Lucas S."/>
            <person name="Copeland A."/>
            <person name="Lapidus A."/>
            <person name="Cheng J.-F."/>
            <person name="Bruce D."/>
            <person name="Goodwin L."/>
            <person name="Pitluck S."/>
            <person name="Held B."/>
            <person name="Detter J.C."/>
            <person name="Han C."/>
            <person name="Tapia R."/>
            <person name="Land M."/>
            <person name="Hauser L."/>
            <person name="Kyrpides N."/>
            <person name="Mikhailova N."/>
            <person name="Zhou J."/>
            <person name="Hemme C."/>
            <person name="Woyke T."/>
        </authorList>
    </citation>
    <scope>NUCLEOTIDE SEQUENCE [LARGE SCALE GENOMIC DNA]</scope>
    <source>
        <strain evidence="15 16">A3</strain>
    </source>
</reference>
<keyword evidence="5" id="KW-0378">Hydrolase</keyword>
<evidence type="ECO:0000256" key="5">
    <source>
        <dbReference type="ARBA" id="ARBA00022801"/>
    </source>
</evidence>
<evidence type="ECO:0000313" key="15">
    <source>
        <dbReference type="EMBL" id="ADH61637.1"/>
    </source>
</evidence>
<evidence type="ECO:0000256" key="2">
    <source>
        <dbReference type="ARBA" id="ARBA00022741"/>
    </source>
</evidence>
<organism evidence="15 16">
    <name type="scientific">Thermoanaerobacter mathranii subsp. mathranii (strain DSM 11426 / CCUG 53645 / CIP 108742 / A3)</name>
    <dbReference type="NCBI Taxonomy" id="583358"/>
    <lineage>
        <taxon>Bacteria</taxon>
        <taxon>Bacillati</taxon>
        <taxon>Bacillota</taxon>
        <taxon>Clostridia</taxon>
        <taxon>Thermoanaerobacterales</taxon>
        <taxon>Thermoanaerobacteraceae</taxon>
        <taxon>Thermoanaerobacter</taxon>
    </lineage>
</organism>
<evidence type="ECO:0000256" key="4">
    <source>
        <dbReference type="ARBA" id="ARBA00022771"/>
    </source>
</evidence>
<dbReference type="Pfam" id="PF18073">
    <property type="entry name" value="Zn_ribbon_LapB"/>
    <property type="match status" value="1"/>
</dbReference>
<feature type="binding site" evidence="11">
    <location>
        <begin position="92"/>
        <end position="99"/>
    </location>
    <ligand>
        <name>ATP</name>
        <dbReference type="ChEBI" id="CHEBI:30616"/>
    </ligand>
</feature>
<evidence type="ECO:0000256" key="12">
    <source>
        <dbReference type="NCBIfam" id="TIGR00416"/>
    </source>
</evidence>
<dbReference type="Gene3D" id="3.30.230.10">
    <property type="match status" value="1"/>
</dbReference>
<dbReference type="InterPro" id="IPR004504">
    <property type="entry name" value="DNA_repair_RadA"/>
</dbReference>
<proteinExistence type="inferred from homology"/>
<keyword evidence="16" id="KW-1185">Reference proteome</keyword>
<evidence type="ECO:0000256" key="9">
    <source>
        <dbReference type="ARBA" id="ARBA00023125"/>
    </source>
</evidence>
<dbReference type="InterPro" id="IPR020568">
    <property type="entry name" value="Ribosomal_Su5_D2-typ_SF"/>
</dbReference>
<keyword evidence="6 13" id="KW-0862">Zinc</keyword>
<dbReference type="SUPFAM" id="SSF52540">
    <property type="entry name" value="P-loop containing nucleoside triphosphate hydrolases"/>
    <property type="match status" value="1"/>
</dbReference>
<dbReference type="InterPro" id="IPR003593">
    <property type="entry name" value="AAA+_ATPase"/>
</dbReference>
<evidence type="ECO:0000256" key="8">
    <source>
        <dbReference type="ARBA" id="ARBA00023016"/>
    </source>
</evidence>
<dbReference type="InterPro" id="IPR027417">
    <property type="entry name" value="P-loop_NTPase"/>
</dbReference>
<sequence length="457" mass="51449">MAKSNTKFVCRECGFESSKWMGRCPNCESWNSFEEEVIENLKNFKITKNTSQIYLLQDVTFSEEERIRTGIEEFDRVLGGGIVKGSLVLIGGDPGIGKSTLLFQVAGNISDEKVVLYVSGEESIQQIKLRADRILKEKQRIYLLCETNIEEIERKINDINPNFVIIDSIQTMYTEESQTIPGSISQIRQVTQKLMEISKQKDISIFLIGHVTKEGAIAGPKVLEHMVDTVLYFEGDRTQSFRVLRAVKNRFGATHEIGVFDMEEDGLREIRNPSEFILSNRPKNVPGTAVVSSIQGTRPILMEVQSLICKTSFGVPRRMATGFDYNRFILLLAVMEKRLGINLSQFDAYVNVAGGMKIQEPAADLGIIVSSLSGYFNIPIPEDVCFIGEVGLTGEVRGVSNIDKRISEAQKMGFSQVFIPDMKTKEIKKFENTKITKIRDIKEIVDFLKKIEQKASP</sequence>
<protein>
    <recommendedName>
        <fullName evidence="11 12">DNA repair protein RadA</fullName>
    </recommendedName>
</protein>
<evidence type="ECO:0000256" key="10">
    <source>
        <dbReference type="ARBA" id="ARBA00023204"/>
    </source>
</evidence>
<dbReference type="InterPro" id="IPR041166">
    <property type="entry name" value="Rubredoxin_2"/>
</dbReference>
<accession>A0ABM5LS00</accession>
<keyword evidence="3 11" id="KW-0227">DNA damage</keyword>
<dbReference type="RefSeq" id="WP_012995942.1">
    <property type="nucleotide sequence ID" value="NC_014209.1"/>
</dbReference>
<dbReference type="Gene3D" id="3.40.50.300">
    <property type="entry name" value="P-loop containing nucleotide triphosphate hydrolases"/>
    <property type="match status" value="1"/>
</dbReference>
<dbReference type="PANTHER" id="PTHR32472:SF10">
    <property type="entry name" value="DNA REPAIR PROTEIN RADA-LIKE PROTEIN"/>
    <property type="match status" value="1"/>
</dbReference>
<evidence type="ECO:0000313" key="16">
    <source>
        <dbReference type="Proteomes" id="UP000002064"/>
    </source>
</evidence>
<evidence type="ECO:0000256" key="7">
    <source>
        <dbReference type="ARBA" id="ARBA00022840"/>
    </source>
</evidence>
<keyword evidence="4 13" id="KW-0863">Zinc-finger</keyword>
<dbReference type="EMBL" id="CP002032">
    <property type="protein sequence ID" value="ADH61637.1"/>
    <property type="molecule type" value="Genomic_DNA"/>
</dbReference>
<feature type="domain" description="RecA family profile 1" evidence="14">
    <location>
        <begin position="63"/>
        <end position="211"/>
    </location>
</feature>
<dbReference type="PRINTS" id="PR01874">
    <property type="entry name" value="DNAREPAIRADA"/>
</dbReference>
<keyword evidence="10 11" id="KW-0234">DNA repair</keyword>
<dbReference type="NCBIfam" id="TIGR00416">
    <property type="entry name" value="sms"/>
    <property type="match status" value="1"/>
</dbReference>
<evidence type="ECO:0000259" key="14">
    <source>
        <dbReference type="PROSITE" id="PS50162"/>
    </source>
</evidence>
<dbReference type="HAMAP" id="MF_01498">
    <property type="entry name" value="RadA_bact"/>
    <property type="match status" value="1"/>
</dbReference>
<dbReference type="InterPro" id="IPR020588">
    <property type="entry name" value="RecA_ATP-bd"/>
</dbReference>
<evidence type="ECO:0000256" key="6">
    <source>
        <dbReference type="ARBA" id="ARBA00022833"/>
    </source>
</evidence>
<feature type="short sequence motif" description="RadA KNRFG motif" evidence="11">
    <location>
        <begin position="248"/>
        <end position="252"/>
    </location>
</feature>
<dbReference type="PROSITE" id="PS50162">
    <property type="entry name" value="RECA_2"/>
    <property type="match status" value="1"/>
</dbReference>
<comment type="similarity">
    <text evidence="11 13">Belongs to the RecA family. RadA subfamily.</text>
</comment>